<reference evidence="1 2" key="1">
    <citation type="journal article" date="2022" name="Plant J.">
        <title>Chromosome-level genome of Camellia lanceoleosa provides a valuable resource for understanding genome evolution and self-incompatibility.</title>
        <authorList>
            <person name="Gong W."/>
            <person name="Xiao S."/>
            <person name="Wang L."/>
            <person name="Liao Z."/>
            <person name="Chang Y."/>
            <person name="Mo W."/>
            <person name="Hu G."/>
            <person name="Li W."/>
            <person name="Zhao G."/>
            <person name="Zhu H."/>
            <person name="Hu X."/>
            <person name="Ji K."/>
            <person name="Xiang X."/>
            <person name="Song Q."/>
            <person name="Yuan D."/>
            <person name="Jin S."/>
            <person name="Zhang L."/>
        </authorList>
    </citation>
    <scope>NUCLEOTIDE SEQUENCE [LARGE SCALE GENOMIC DNA]</scope>
    <source>
        <strain evidence="1">SQ_2022a</strain>
    </source>
</reference>
<gene>
    <name evidence="1" type="ORF">LOK49_LG12G02772</name>
</gene>
<name>A0ACC0FRL4_9ERIC</name>
<dbReference type="Proteomes" id="UP001060215">
    <property type="component" value="Chromosome 13"/>
</dbReference>
<protein>
    <submittedName>
        <fullName evidence="1">Uncharacterized protein</fullName>
    </submittedName>
</protein>
<evidence type="ECO:0000313" key="1">
    <source>
        <dbReference type="EMBL" id="KAI7991009.1"/>
    </source>
</evidence>
<proteinExistence type="predicted"/>
<dbReference type="EMBL" id="CM045770">
    <property type="protein sequence ID" value="KAI7991009.1"/>
    <property type="molecule type" value="Genomic_DNA"/>
</dbReference>
<keyword evidence="2" id="KW-1185">Reference proteome</keyword>
<comment type="caution">
    <text evidence="1">The sequence shown here is derived from an EMBL/GenBank/DDBJ whole genome shotgun (WGS) entry which is preliminary data.</text>
</comment>
<accession>A0ACC0FRL4</accession>
<sequence>MGDELVIEGTTTPKGSLHILKDSLSDSDLLILMDIAKRNGGKKHRSASNIEMGRSPKALIRVESKIPSPSSFVDAMAGLYSEIREMNFIQLHFKTIGVRGNEKARGDEADRIDYKRGRL</sequence>
<organism evidence="1 2">
    <name type="scientific">Camellia lanceoleosa</name>
    <dbReference type="NCBI Taxonomy" id="1840588"/>
    <lineage>
        <taxon>Eukaryota</taxon>
        <taxon>Viridiplantae</taxon>
        <taxon>Streptophyta</taxon>
        <taxon>Embryophyta</taxon>
        <taxon>Tracheophyta</taxon>
        <taxon>Spermatophyta</taxon>
        <taxon>Magnoliopsida</taxon>
        <taxon>eudicotyledons</taxon>
        <taxon>Gunneridae</taxon>
        <taxon>Pentapetalae</taxon>
        <taxon>asterids</taxon>
        <taxon>Ericales</taxon>
        <taxon>Theaceae</taxon>
        <taxon>Camellia</taxon>
    </lineage>
</organism>
<evidence type="ECO:0000313" key="2">
    <source>
        <dbReference type="Proteomes" id="UP001060215"/>
    </source>
</evidence>